<dbReference type="EMBL" id="SJOL01008180">
    <property type="protein sequence ID" value="TGZ60948.1"/>
    <property type="molecule type" value="Genomic_DNA"/>
</dbReference>
<sequence length="314" mass="35812">MATLVCKVGLSKTQHINVWRYSPTWRCRSNSGSFASVLLFCPFTCCSFLFSLCFNRFSVSRSNSVSNSPTTSRYTSHGRHDGNCLADSDPWYMELLLESEYGPDCKTEENMFIKQLPLRRKSTRRSLVFVADHVSSPKSSSANLPGFRDTVEPHEQYESQLRRAEVPAVSTPAKPRIAQFDGSAESTDLMERYEREIASWRLLLESSVPITPNEPTELPPWDWIKSDRVLSDYQELLQPMFETNLTGLDLTEISELQSRILFGLMHLRELLDTQDRFMLSLRRSMQAICTHELGLNNSRDMYGTTVGAFLALPP</sequence>
<keyword evidence="1" id="KW-1133">Transmembrane helix</keyword>
<reference evidence="2 3" key="1">
    <citation type="journal article" date="2019" name="BMC Genomics">
        <title>New insights from Opisthorchis felineus genome: update on genomics of the epidemiologically important liver flukes.</title>
        <authorList>
            <person name="Ershov N.I."/>
            <person name="Mordvinov V.A."/>
            <person name="Prokhortchouk E.B."/>
            <person name="Pakharukova M.Y."/>
            <person name="Gunbin K.V."/>
            <person name="Ustyantsev K."/>
            <person name="Genaev M.A."/>
            <person name="Blinov A.G."/>
            <person name="Mazur A."/>
            <person name="Boulygina E."/>
            <person name="Tsygankova S."/>
            <person name="Khrameeva E."/>
            <person name="Chekanov N."/>
            <person name="Fan G."/>
            <person name="Xiao A."/>
            <person name="Zhang H."/>
            <person name="Xu X."/>
            <person name="Yang H."/>
            <person name="Solovyev V."/>
            <person name="Lee S.M."/>
            <person name="Liu X."/>
            <person name="Afonnikov D.A."/>
            <person name="Skryabin K.G."/>
        </authorList>
    </citation>
    <scope>NUCLEOTIDE SEQUENCE [LARGE SCALE GENOMIC DNA]</scope>
    <source>
        <strain evidence="2">AK-0245</strain>
        <tissue evidence="2">Whole organism</tissue>
    </source>
</reference>
<comment type="caution">
    <text evidence="2">The sequence shown here is derived from an EMBL/GenBank/DDBJ whole genome shotgun (WGS) entry which is preliminary data.</text>
</comment>
<keyword evidence="3" id="KW-1185">Reference proteome</keyword>
<protein>
    <submittedName>
        <fullName evidence="2">Uncharacterized protein</fullName>
    </submittedName>
</protein>
<evidence type="ECO:0000313" key="3">
    <source>
        <dbReference type="Proteomes" id="UP000308267"/>
    </source>
</evidence>
<dbReference type="OrthoDB" id="6237423at2759"/>
<organism evidence="2 3">
    <name type="scientific">Opisthorchis felineus</name>
    <dbReference type="NCBI Taxonomy" id="147828"/>
    <lineage>
        <taxon>Eukaryota</taxon>
        <taxon>Metazoa</taxon>
        <taxon>Spiralia</taxon>
        <taxon>Lophotrochozoa</taxon>
        <taxon>Platyhelminthes</taxon>
        <taxon>Trematoda</taxon>
        <taxon>Digenea</taxon>
        <taxon>Opisthorchiida</taxon>
        <taxon>Opisthorchiata</taxon>
        <taxon>Opisthorchiidae</taxon>
        <taxon>Opisthorchis</taxon>
    </lineage>
</organism>
<proteinExistence type="predicted"/>
<feature type="transmembrane region" description="Helical" evidence="1">
    <location>
        <begin position="34"/>
        <end position="54"/>
    </location>
</feature>
<evidence type="ECO:0000256" key="1">
    <source>
        <dbReference type="SAM" id="Phobius"/>
    </source>
</evidence>
<keyword evidence="1" id="KW-0812">Transmembrane</keyword>
<dbReference type="AlphaFoldDB" id="A0A4S2LJZ9"/>
<keyword evidence="1" id="KW-0472">Membrane</keyword>
<accession>A0A4S2LJZ9</accession>
<name>A0A4S2LJZ9_OPIFE</name>
<evidence type="ECO:0000313" key="2">
    <source>
        <dbReference type="EMBL" id="TGZ60948.1"/>
    </source>
</evidence>
<gene>
    <name evidence="2" type="ORF">CRM22_008252</name>
</gene>
<dbReference type="Proteomes" id="UP000308267">
    <property type="component" value="Unassembled WGS sequence"/>
</dbReference>